<name>A0A1H3VYJ6_9EURY</name>
<dbReference type="AlphaFoldDB" id="A0A1H3VYJ6"/>
<keyword evidence="1" id="KW-0472">Membrane</keyword>
<dbReference type="STRING" id="555874.SAMN04488065_0399"/>
<accession>A0A1H3VYJ6</accession>
<evidence type="ECO:0008006" key="4">
    <source>
        <dbReference type="Google" id="ProtNLM"/>
    </source>
</evidence>
<keyword evidence="1" id="KW-1133">Transmembrane helix</keyword>
<evidence type="ECO:0000313" key="2">
    <source>
        <dbReference type="EMBL" id="SDZ79876.1"/>
    </source>
</evidence>
<reference evidence="2 3" key="1">
    <citation type="submission" date="2016-10" db="EMBL/GenBank/DDBJ databases">
        <authorList>
            <person name="de Groot N.N."/>
        </authorList>
    </citation>
    <scope>NUCLEOTIDE SEQUENCE [LARGE SCALE GENOMIC DNA]</scope>
    <source>
        <strain evidence="2 3">CGMCC 1.8712</strain>
    </source>
</reference>
<organism evidence="2 3">
    <name type="scientific">Haloplanus vescus</name>
    <dbReference type="NCBI Taxonomy" id="555874"/>
    <lineage>
        <taxon>Archaea</taxon>
        <taxon>Methanobacteriati</taxon>
        <taxon>Methanobacteriota</taxon>
        <taxon>Stenosarchaea group</taxon>
        <taxon>Halobacteria</taxon>
        <taxon>Halobacteriales</taxon>
        <taxon>Haloferacaceae</taxon>
        <taxon>Haloplanus</taxon>
    </lineage>
</organism>
<keyword evidence="1" id="KW-0812">Transmembrane</keyword>
<evidence type="ECO:0000313" key="3">
    <source>
        <dbReference type="Proteomes" id="UP000236755"/>
    </source>
</evidence>
<keyword evidence="3" id="KW-1185">Reference proteome</keyword>
<dbReference type="Pfam" id="PF17231">
    <property type="entry name" value="DUF5305"/>
    <property type="match status" value="1"/>
</dbReference>
<protein>
    <recommendedName>
        <fullName evidence="4">DUF5305 domain-containing protein</fullName>
    </recommendedName>
</protein>
<sequence>MPMGGDRNGRRRAVIDEWFWVIALVAVVIAGIGGYAAYTAHATPGTVTEERQVSSWEGNGSYTTAATVSEPNPLYAQGTELSDRPAYFMAVSPRLDGTFAFEYQASGGGTADVAVQQTLVIRSVGGDGDEATTEYWRIEESLGGTTASGVASGEAVQTTFSRNVSQIAVRASNISERLGGTPGSVQIMVVNTVALDGEVNGQQVERTATYRLPIGIEGSTYSPAATEGQAMTGSTTETLTRQRTYGPLWTVGGPVLLVLGLAGVAGLAYGRYDDRFTVSEAERNRLDFESTRDEFDDWITTARLPSTVLNRPRVDVDSLDGLVDTAIDVDARVFERPDGEAFYVPHEGLLYVYEAPTPRLDAMLDEDGEGDEADD</sequence>
<evidence type="ECO:0000256" key="1">
    <source>
        <dbReference type="SAM" id="Phobius"/>
    </source>
</evidence>
<feature type="transmembrane region" description="Helical" evidence="1">
    <location>
        <begin position="248"/>
        <end position="269"/>
    </location>
</feature>
<dbReference type="EMBL" id="FNQT01000001">
    <property type="protein sequence ID" value="SDZ79876.1"/>
    <property type="molecule type" value="Genomic_DNA"/>
</dbReference>
<feature type="transmembrane region" description="Helical" evidence="1">
    <location>
        <begin position="18"/>
        <end position="38"/>
    </location>
</feature>
<proteinExistence type="predicted"/>
<dbReference type="Proteomes" id="UP000236755">
    <property type="component" value="Unassembled WGS sequence"/>
</dbReference>
<dbReference type="InterPro" id="IPR035185">
    <property type="entry name" value="DUF5305"/>
</dbReference>
<gene>
    <name evidence="2" type="ORF">SAMN04488065_0399</name>
</gene>